<dbReference type="AlphaFoldDB" id="A0A084IIQ7"/>
<keyword evidence="4" id="KW-1185">Reference proteome</keyword>
<evidence type="ECO:0000259" key="2">
    <source>
        <dbReference type="Pfam" id="PF25583"/>
    </source>
</evidence>
<proteinExistence type="predicted"/>
<evidence type="ECO:0000313" key="4">
    <source>
        <dbReference type="Proteomes" id="UP000028302"/>
    </source>
</evidence>
<accession>A0A084IIQ7</accession>
<dbReference type="PANTHER" id="PTHR34580">
    <property type="match status" value="1"/>
</dbReference>
<protein>
    <submittedName>
        <fullName evidence="3">Transcriptional regulator</fullName>
    </submittedName>
</protein>
<dbReference type="InterPro" id="IPR026881">
    <property type="entry name" value="WYL_dom"/>
</dbReference>
<dbReference type="EMBL" id="APNK01000026">
    <property type="protein sequence ID" value="KEZ76591.1"/>
    <property type="molecule type" value="Genomic_DNA"/>
</dbReference>
<dbReference type="PROSITE" id="PS52050">
    <property type="entry name" value="WYL"/>
    <property type="match status" value="1"/>
</dbReference>
<dbReference type="PANTHER" id="PTHR34580:SF1">
    <property type="entry name" value="PROTEIN PAFC"/>
    <property type="match status" value="1"/>
</dbReference>
<dbReference type="eggNOG" id="COG2378">
    <property type="taxonomic scope" value="Bacteria"/>
</dbReference>
<organism evidence="3 4">
    <name type="scientific">Salinisphaera hydrothermalis (strain C41B8)</name>
    <dbReference type="NCBI Taxonomy" id="1304275"/>
    <lineage>
        <taxon>Bacteria</taxon>
        <taxon>Pseudomonadati</taxon>
        <taxon>Pseudomonadota</taxon>
        <taxon>Gammaproteobacteria</taxon>
        <taxon>Salinisphaerales</taxon>
        <taxon>Salinisphaeraceae</taxon>
        <taxon>Salinisphaera</taxon>
    </lineage>
</organism>
<comment type="caution">
    <text evidence="3">The sequence shown here is derived from an EMBL/GenBank/DDBJ whole genome shotgun (WGS) entry which is preliminary data.</text>
</comment>
<dbReference type="Proteomes" id="UP000028302">
    <property type="component" value="Unassembled WGS sequence"/>
</dbReference>
<gene>
    <name evidence="3" type="ORF">C41B8_14285</name>
</gene>
<sequence>MLRKIPRHPRWITTRQMTAHLENEDFAVTARTVERDLAKLSTLFGYTCDEAGPGYRWYWPPGFRPIEIPSLEPSTALAFNLAERHLQPLLPPSTLDLLTPYFERARAVLDDLPHKPLSHWRDKVHVIGIGPELAPAPIDPAIQRTIYAALLEEKRVKITYEPRGQDHTRDYEFSPLALVSRQGVLYLVGPLWSYENVVQLALHRIESAEILDATIHRPADFEIEAYIREAGGFSYPTGSGTIELELALDEATAVHLAERPLSTDQHITEHGDARVRLTATVLDTEELTWWLLGFGAAVEVIGPASLRQRIVQALDAAATQYAIG</sequence>
<name>A0A084IIQ7_SALHC</name>
<feature type="domain" description="WCX" evidence="2">
    <location>
        <begin position="241"/>
        <end position="318"/>
    </location>
</feature>
<dbReference type="STRING" id="1304275.C41B8_14285"/>
<dbReference type="InterPro" id="IPR051534">
    <property type="entry name" value="CBASS_pafABC_assoc_protein"/>
</dbReference>
<feature type="domain" description="WYL" evidence="1">
    <location>
        <begin position="144"/>
        <end position="210"/>
    </location>
</feature>
<dbReference type="Pfam" id="PF25583">
    <property type="entry name" value="WCX"/>
    <property type="match status" value="1"/>
</dbReference>
<dbReference type="InterPro" id="IPR057727">
    <property type="entry name" value="WCX_dom"/>
</dbReference>
<evidence type="ECO:0000259" key="1">
    <source>
        <dbReference type="Pfam" id="PF13280"/>
    </source>
</evidence>
<reference evidence="3 4" key="1">
    <citation type="submission" date="2013-03" db="EMBL/GenBank/DDBJ databases">
        <title>Salinisphaera hydrothermalis C41B8 Genome Sequencing.</title>
        <authorList>
            <person name="Li C."/>
            <person name="Lai Q."/>
            <person name="Shao Z."/>
        </authorList>
    </citation>
    <scope>NUCLEOTIDE SEQUENCE [LARGE SCALE GENOMIC DNA]</scope>
    <source>
        <strain evidence="3 4">C41B8</strain>
    </source>
</reference>
<dbReference type="Pfam" id="PF13280">
    <property type="entry name" value="WYL"/>
    <property type="match status" value="1"/>
</dbReference>
<evidence type="ECO:0000313" key="3">
    <source>
        <dbReference type="EMBL" id="KEZ76591.1"/>
    </source>
</evidence>